<dbReference type="Pfam" id="PF01070">
    <property type="entry name" value="FMN_dh"/>
    <property type="match status" value="1"/>
</dbReference>
<dbReference type="InterPro" id="IPR013785">
    <property type="entry name" value="Aldolase_TIM"/>
</dbReference>
<feature type="binding site" evidence="7">
    <location>
        <position position="130"/>
    </location>
    <ligand>
        <name>FMN</name>
        <dbReference type="ChEBI" id="CHEBI:58210"/>
    </ligand>
</feature>
<feature type="binding site" evidence="7">
    <location>
        <position position="128"/>
    </location>
    <ligand>
        <name>FMN</name>
        <dbReference type="ChEBI" id="CHEBI:58210"/>
    </ligand>
</feature>
<dbReference type="PANTHER" id="PTHR10578:SF107">
    <property type="entry name" value="2-HYDROXYACID OXIDASE 1"/>
    <property type="match status" value="1"/>
</dbReference>
<dbReference type="Proteomes" id="UP000316096">
    <property type="component" value="Unassembled WGS sequence"/>
</dbReference>
<protein>
    <submittedName>
        <fullName evidence="9">4-hydroxymandelate oxidase</fullName>
    </submittedName>
</protein>
<dbReference type="AlphaFoldDB" id="A0A543CWE5"/>
<dbReference type="InterPro" id="IPR008259">
    <property type="entry name" value="FMN_hydac_DH_AS"/>
</dbReference>
<comment type="similarity">
    <text evidence="5">Belongs to the FMN-dependent alpha-hydroxy acid dehydrogenase family.</text>
</comment>
<comment type="cofactor">
    <cofactor evidence="1">
        <name>FMN</name>
        <dbReference type="ChEBI" id="CHEBI:58210"/>
    </cofactor>
</comment>
<gene>
    <name evidence="9" type="ORF">FB559_7191</name>
</gene>
<feature type="domain" description="FMN hydroxy acid dehydrogenase" evidence="8">
    <location>
        <begin position="1"/>
        <end position="347"/>
    </location>
</feature>
<keyword evidence="2 7" id="KW-0285">Flavoprotein</keyword>
<dbReference type="SUPFAM" id="SSF51395">
    <property type="entry name" value="FMN-linked oxidoreductases"/>
    <property type="match status" value="1"/>
</dbReference>
<dbReference type="Gene3D" id="3.20.20.70">
    <property type="entry name" value="Aldolase class I"/>
    <property type="match status" value="1"/>
</dbReference>
<evidence type="ECO:0000256" key="2">
    <source>
        <dbReference type="ARBA" id="ARBA00022630"/>
    </source>
</evidence>
<evidence type="ECO:0000256" key="4">
    <source>
        <dbReference type="ARBA" id="ARBA00023002"/>
    </source>
</evidence>
<dbReference type="RefSeq" id="WP_141961266.1">
    <property type="nucleotide sequence ID" value="NZ_VFOZ01000001.1"/>
</dbReference>
<evidence type="ECO:0000256" key="6">
    <source>
        <dbReference type="PIRSR" id="PIRSR000138-1"/>
    </source>
</evidence>
<comment type="caution">
    <text evidence="9">The sequence shown here is derived from an EMBL/GenBank/DDBJ whole genome shotgun (WGS) entry which is preliminary data.</text>
</comment>
<dbReference type="CDD" id="cd02809">
    <property type="entry name" value="alpha_hydroxyacid_oxid_FMN"/>
    <property type="match status" value="1"/>
</dbReference>
<dbReference type="PROSITE" id="PS00557">
    <property type="entry name" value="FMN_HYDROXY_ACID_DH_1"/>
    <property type="match status" value="1"/>
</dbReference>
<dbReference type="PROSITE" id="PS51349">
    <property type="entry name" value="FMN_HYDROXY_ACID_DH_2"/>
    <property type="match status" value="1"/>
</dbReference>
<feature type="binding site" evidence="7">
    <location>
        <position position="108"/>
    </location>
    <ligand>
        <name>FMN</name>
        <dbReference type="ChEBI" id="CHEBI:58210"/>
    </ligand>
</feature>
<dbReference type="EMBL" id="VFOZ01000001">
    <property type="protein sequence ID" value="TQM01432.1"/>
    <property type="molecule type" value="Genomic_DNA"/>
</dbReference>
<accession>A0A543CWE5</accession>
<evidence type="ECO:0000259" key="8">
    <source>
        <dbReference type="PROSITE" id="PS51349"/>
    </source>
</evidence>
<evidence type="ECO:0000256" key="1">
    <source>
        <dbReference type="ARBA" id="ARBA00001917"/>
    </source>
</evidence>
<feature type="binding site" evidence="7">
    <location>
        <begin position="79"/>
        <end position="81"/>
    </location>
    <ligand>
        <name>FMN</name>
        <dbReference type="ChEBI" id="CHEBI:58210"/>
    </ligand>
</feature>
<feature type="binding site" evidence="7">
    <location>
        <position position="156"/>
    </location>
    <ligand>
        <name>FMN</name>
        <dbReference type="ChEBI" id="CHEBI:58210"/>
    </ligand>
</feature>
<evidence type="ECO:0000256" key="3">
    <source>
        <dbReference type="ARBA" id="ARBA00022643"/>
    </source>
</evidence>
<dbReference type="InterPro" id="IPR012133">
    <property type="entry name" value="Alpha-hydoxy_acid_DH_FMN"/>
</dbReference>
<evidence type="ECO:0000313" key="10">
    <source>
        <dbReference type="Proteomes" id="UP000316096"/>
    </source>
</evidence>
<feature type="binding site" evidence="7">
    <location>
        <position position="239"/>
    </location>
    <ligand>
        <name>FMN</name>
        <dbReference type="ChEBI" id="CHEBI:58210"/>
    </ligand>
</feature>
<feature type="binding site" evidence="7">
    <location>
        <begin position="273"/>
        <end position="277"/>
    </location>
    <ligand>
        <name>FMN</name>
        <dbReference type="ChEBI" id="CHEBI:58210"/>
    </ligand>
</feature>
<keyword evidence="4" id="KW-0560">Oxidoreductase</keyword>
<dbReference type="FunFam" id="3.20.20.70:FF:000029">
    <property type="entry name" value="L-lactate dehydrogenase"/>
    <property type="match status" value="1"/>
</dbReference>
<name>A0A543CWE5_9ACTN</name>
<dbReference type="InterPro" id="IPR000262">
    <property type="entry name" value="FMN-dep_DH"/>
</dbReference>
<dbReference type="PIRSF" id="PIRSF000138">
    <property type="entry name" value="Al-hdrx_acd_dh"/>
    <property type="match status" value="1"/>
</dbReference>
<feature type="active site" description="Proton acceptor" evidence="6">
    <location>
        <position position="241"/>
    </location>
</feature>
<keyword evidence="3 7" id="KW-0288">FMN</keyword>
<feature type="binding site" evidence="7">
    <location>
        <begin position="296"/>
        <end position="297"/>
    </location>
    <ligand>
        <name>FMN</name>
        <dbReference type="ChEBI" id="CHEBI:58210"/>
    </ligand>
</feature>
<dbReference type="GO" id="GO:0010181">
    <property type="term" value="F:FMN binding"/>
    <property type="evidence" value="ECO:0007669"/>
    <property type="project" value="InterPro"/>
</dbReference>
<organism evidence="9 10">
    <name type="scientific">Actinoallomurus bryophytorum</name>
    <dbReference type="NCBI Taxonomy" id="1490222"/>
    <lineage>
        <taxon>Bacteria</taxon>
        <taxon>Bacillati</taxon>
        <taxon>Actinomycetota</taxon>
        <taxon>Actinomycetes</taxon>
        <taxon>Streptosporangiales</taxon>
        <taxon>Thermomonosporaceae</taxon>
        <taxon>Actinoallomurus</taxon>
    </lineage>
</organism>
<reference evidence="9 10" key="1">
    <citation type="submission" date="2019-06" db="EMBL/GenBank/DDBJ databases">
        <title>Sequencing the genomes of 1000 actinobacteria strains.</title>
        <authorList>
            <person name="Klenk H.-P."/>
        </authorList>
    </citation>
    <scope>NUCLEOTIDE SEQUENCE [LARGE SCALE GENOMIC DNA]</scope>
    <source>
        <strain evidence="9 10">DSM 102200</strain>
    </source>
</reference>
<dbReference type="InterPro" id="IPR037396">
    <property type="entry name" value="FMN_HAD"/>
</dbReference>
<evidence type="ECO:0000256" key="7">
    <source>
        <dbReference type="PIRSR" id="PIRSR000138-2"/>
    </source>
</evidence>
<dbReference type="GO" id="GO:0016614">
    <property type="term" value="F:oxidoreductase activity, acting on CH-OH group of donors"/>
    <property type="evidence" value="ECO:0007669"/>
    <property type="project" value="UniProtKB-ARBA"/>
</dbReference>
<feature type="binding site" evidence="7">
    <location>
        <position position="217"/>
    </location>
    <ligand>
        <name>FMN</name>
        <dbReference type="ChEBI" id="CHEBI:58210"/>
    </ligand>
</feature>
<proteinExistence type="inferred from homology"/>
<feature type="binding site" evidence="7">
    <location>
        <position position="165"/>
    </location>
    <ligand>
        <name>glyoxylate</name>
        <dbReference type="ChEBI" id="CHEBI:36655"/>
    </ligand>
</feature>
<sequence>MFAGHADYARLEERARRALEPAVFDFYAGGSGDETTLAASAEAWRRVSLRPHVLRDVSSVDTRVRLLGREVPAPVCVAPMGYQTLAHPEGELAMARGARRAGALFTMSSRSSRRIEEVAAEAGPWWFQAYVMRDRGLTRDLVRRAADAGAAALVLTGDTPYLGRRRRDRDPGLIPDDMFGVNLGPGFDRASAEQAADVTYDDIAWLREISGLPLVVKGVLRGDDARACAAAGAAGVWVSNHGGRQLDGAVTTAEALPEVAGAVRDDAVEVYADGGIRTGVDVLRALALGARAVFVGRPALWCLATGGEDAVADGLAELCGGLAHAMGLAGVTSVTRIDRGLCAFENTRHNVET</sequence>
<keyword evidence="10" id="KW-1185">Reference proteome</keyword>
<evidence type="ECO:0000313" key="9">
    <source>
        <dbReference type="EMBL" id="TQM01432.1"/>
    </source>
</evidence>
<feature type="binding site" evidence="7">
    <location>
        <position position="241"/>
    </location>
    <ligand>
        <name>glyoxylate</name>
        <dbReference type="ChEBI" id="CHEBI:36655"/>
    </ligand>
</feature>
<dbReference type="OrthoDB" id="9770452at2"/>
<feature type="binding site" evidence="7">
    <location>
        <position position="244"/>
    </location>
    <ligand>
        <name>glyoxylate</name>
        <dbReference type="ChEBI" id="CHEBI:36655"/>
    </ligand>
</feature>
<evidence type="ECO:0000256" key="5">
    <source>
        <dbReference type="ARBA" id="ARBA00024042"/>
    </source>
</evidence>
<dbReference type="PANTHER" id="PTHR10578">
    <property type="entry name" value="S -2-HYDROXY-ACID OXIDASE-RELATED"/>
    <property type="match status" value="1"/>
</dbReference>